<evidence type="ECO:0000313" key="1">
    <source>
        <dbReference type="EMBL" id="SMX26293.1"/>
    </source>
</evidence>
<reference evidence="2" key="1">
    <citation type="submission" date="2017-05" db="EMBL/GenBank/DDBJ databases">
        <authorList>
            <person name="Rodrigo-Torres L."/>
            <person name="Arahal R. D."/>
            <person name="Lucena T."/>
        </authorList>
    </citation>
    <scope>NUCLEOTIDE SEQUENCE [LARGE SCALE GENOMIC DNA]</scope>
    <source>
        <strain evidence="2">CECT 8649</strain>
    </source>
</reference>
<name>A0A238J7G8_9RHOB</name>
<evidence type="ECO:0000313" key="2">
    <source>
        <dbReference type="Proteomes" id="UP000225972"/>
    </source>
</evidence>
<gene>
    <name evidence="1" type="ORF">TRP8649_00366</name>
</gene>
<dbReference type="Proteomes" id="UP000225972">
    <property type="component" value="Unassembled WGS sequence"/>
</dbReference>
<keyword evidence="2" id="KW-1185">Reference proteome</keyword>
<sequence length="202" mass="21612">MSALSDLLEDFAQTAAPVAAAAAPVFNEADLEGQKLEAFENGYRAGWDDAVKAQSDDSSRISSAFGQHLQDLSFTYHEAYSQVMNAMTPLLDEMVAALLPEMARATLGHHIVEQLQGMAQEIGALEVIVAVAPANVAAVSPLLEGEFSFPIQLVEDDTLAEEQADIRLGNTEKQIDLGDLIASVSEAVEGFAHDNRRKIANG</sequence>
<protein>
    <recommendedName>
        <fullName evidence="3">Flagellar assembly protein FliH</fullName>
    </recommendedName>
</protein>
<evidence type="ECO:0008006" key="3">
    <source>
        <dbReference type="Google" id="ProtNLM"/>
    </source>
</evidence>
<dbReference type="OrthoDB" id="7870971at2"/>
<dbReference type="EMBL" id="FXXP01000001">
    <property type="protein sequence ID" value="SMX26293.1"/>
    <property type="molecule type" value="Genomic_DNA"/>
</dbReference>
<dbReference type="RefSeq" id="WP_099242037.1">
    <property type="nucleotide sequence ID" value="NZ_FXXP01000001.1"/>
</dbReference>
<proteinExistence type="predicted"/>
<organism evidence="1 2">
    <name type="scientific">Pelagimonas phthalicica</name>
    <dbReference type="NCBI Taxonomy" id="1037362"/>
    <lineage>
        <taxon>Bacteria</taxon>
        <taxon>Pseudomonadati</taxon>
        <taxon>Pseudomonadota</taxon>
        <taxon>Alphaproteobacteria</taxon>
        <taxon>Rhodobacterales</taxon>
        <taxon>Roseobacteraceae</taxon>
        <taxon>Pelagimonas</taxon>
    </lineage>
</organism>
<accession>A0A238J7G8</accession>
<dbReference type="AlphaFoldDB" id="A0A238J7G8"/>